<comment type="similarity">
    <text evidence="2">Belongs to the GSP F family.</text>
</comment>
<sequence>MLKGRENENLEKNNDNPNFLKSVDDYLTRFQRIPMSEKIFFIQHLGVMLKAGISLSKALKTLARQTNNKRLKKIIEQVYEHVNKGGALADGLKPHDAVFDDLFINMIAAGEASGTLEDVLRYLYLQIKKNHELVSKIRSALAYPIVILFAMGAIGTGVMVYVVP</sequence>
<organism evidence="10 11">
    <name type="scientific">Candidatus Falkowbacteria bacterium CG10_big_fil_rev_8_21_14_0_10_43_10</name>
    <dbReference type="NCBI Taxonomy" id="1974567"/>
    <lineage>
        <taxon>Bacteria</taxon>
        <taxon>Candidatus Falkowiibacteriota</taxon>
    </lineage>
</organism>
<dbReference type="GO" id="GO:0005886">
    <property type="term" value="C:plasma membrane"/>
    <property type="evidence" value="ECO:0007669"/>
    <property type="project" value="UniProtKB-SubCell"/>
</dbReference>
<keyword evidence="7 8" id="KW-0472">Membrane</keyword>
<evidence type="ECO:0000259" key="9">
    <source>
        <dbReference type="Pfam" id="PF00482"/>
    </source>
</evidence>
<feature type="non-terminal residue" evidence="10">
    <location>
        <position position="164"/>
    </location>
</feature>
<keyword evidence="4" id="KW-0997">Cell inner membrane</keyword>
<evidence type="ECO:0000313" key="11">
    <source>
        <dbReference type="Proteomes" id="UP000228626"/>
    </source>
</evidence>
<evidence type="ECO:0000256" key="3">
    <source>
        <dbReference type="ARBA" id="ARBA00022475"/>
    </source>
</evidence>
<dbReference type="EMBL" id="PFAR01000006">
    <property type="protein sequence ID" value="PIR93480.1"/>
    <property type="molecule type" value="Genomic_DNA"/>
</dbReference>
<evidence type="ECO:0000256" key="2">
    <source>
        <dbReference type="ARBA" id="ARBA00005745"/>
    </source>
</evidence>
<dbReference type="Proteomes" id="UP000228626">
    <property type="component" value="Unassembled WGS sequence"/>
</dbReference>
<protein>
    <recommendedName>
        <fullName evidence="9">Type II secretion system protein GspF domain-containing protein</fullName>
    </recommendedName>
</protein>
<evidence type="ECO:0000256" key="4">
    <source>
        <dbReference type="ARBA" id="ARBA00022519"/>
    </source>
</evidence>
<dbReference type="AlphaFoldDB" id="A0A2H0V557"/>
<dbReference type="Pfam" id="PF00482">
    <property type="entry name" value="T2SSF"/>
    <property type="match status" value="1"/>
</dbReference>
<feature type="transmembrane region" description="Helical" evidence="8">
    <location>
        <begin position="141"/>
        <end position="163"/>
    </location>
</feature>
<evidence type="ECO:0000256" key="6">
    <source>
        <dbReference type="ARBA" id="ARBA00022989"/>
    </source>
</evidence>
<name>A0A2H0V557_9BACT</name>
<gene>
    <name evidence="10" type="ORF">COT99_00430</name>
</gene>
<accession>A0A2H0V557</accession>
<keyword evidence="6 8" id="KW-1133">Transmembrane helix</keyword>
<dbReference type="PANTHER" id="PTHR30012">
    <property type="entry name" value="GENERAL SECRETION PATHWAY PROTEIN"/>
    <property type="match status" value="1"/>
</dbReference>
<evidence type="ECO:0000256" key="1">
    <source>
        <dbReference type="ARBA" id="ARBA00004429"/>
    </source>
</evidence>
<dbReference type="FunFam" id="1.20.81.30:FF:000001">
    <property type="entry name" value="Type II secretion system protein F"/>
    <property type="match status" value="1"/>
</dbReference>
<evidence type="ECO:0000256" key="5">
    <source>
        <dbReference type="ARBA" id="ARBA00022692"/>
    </source>
</evidence>
<dbReference type="InterPro" id="IPR018076">
    <property type="entry name" value="T2SS_GspF_dom"/>
</dbReference>
<feature type="domain" description="Type II secretion system protein GspF" evidence="9">
    <location>
        <begin position="41"/>
        <end position="164"/>
    </location>
</feature>
<dbReference type="InterPro" id="IPR042094">
    <property type="entry name" value="T2SS_GspF_sf"/>
</dbReference>
<proteinExistence type="inferred from homology"/>
<dbReference type="Gene3D" id="1.20.81.30">
    <property type="entry name" value="Type II secretion system (T2SS), domain F"/>
    <property type="match status" value="1"/>
</dbReference>
<keyword evidence="5 8" id="KW-0812">Transmembrane</keyword>
<dbReference type="InterPro" id="IPR003004">
    <property type="entry name" value="GspF/PilC"/>
</dbReference>
<comment type="caution">
    <text evidence="10">The sequence shown here is derived from an EMBL/GenBank/DDBJ whole genome shotgun (WGS) entry which is preliminary data.</text>
</comment>
<keyword evidence="3" id="KW-1003">Cell membrane</keyword>
<evidence type="ECO:0000256" key="8">
    <source>
        <dbReference type="SAM" id="Phobius"/>
    </source>
</evidence>
<reference evidence="11" key="1">
    <citation type="submission" date="2017-09" db="EMBL/GenBank/DDBJ databases">
        <title>Depth-based differentiation of microbial function through sediment-hosted aquifers and enrichment of novel symbionts in the deep terrestrial subsurface.</title>
        <authorList>
            <person name="Probst A.J."/>
            <person name="Ladd B."/>
            <person name="Jarett J.K."/>
            <person name="Geller-Mcgrath D.E."/>
            <person name="Sieber C.M.K."/>
            <person name="Emerson J.B."/>
            <person name="Anantharaman K."/>
            <person name="Thomas B.C."/>
            <person name="Malmstrom R."/>
            <person name="Stieglmeier M."/>
            <person name="Klingl A."/>
            <person name="Woyke T."/>
            <person name="Ryan C.M."/>
            <person name="Banfield J.F."/>
        </authorList>
    </citation>
    <scope>NUCLEOTIDE SEQUENCE [LARGE SCALE GENOMIC DNA]</scope>
</reference>
<dbReference type="PANTHER" id="PTHR30012:SF0">
    <property type="entry name" value="TYPE II SECRETION SYSTEM PROTEIN F-RELATED"/>
    <property type="match status" value="1"/>
</dbReference>
<evidence type="ECO:0000256" key="7">
    <source>
        <dbReference type="ARBA" id="ARBA00023136"/>
    </source>
</evidence>
<evidence type="ECO:0000313" key="10">
    <source>
        <dbReference type="EMBL" id="PIR93480.1"/>
    </source>
</evidence>
<comment type="subcellular location">
    <subcellularLocation>
        <location evidence="1">Cell inner membrane</location>
        <topology evidence="1">Multi-pass membrane protein</topology>
    </subcellularLocation>
</comment>